<keyword evidence="1" id="KW-0812">Transmembrane</keyword>
<keyword evidence="1" id="KW-1133">Transmembrane helix</keyword>
<dbReference type="RefSeq" id="WP_165889274.1">
    <property type="nucleotide sequence ID" value="NZ_CP015030.1"/>
</dbReference>
<dbReference type="AlphaFoldDB" id="A0A6G8JIT3"/>
<name>A0A6G8JIT3_9PAST</name>
<accession>A0A6G8JIT3</accession>
<feature type="transmembrane region" description="Helical" evidence="1">
    <location>
        <begin position="75"/>
        <end position="95"/>
    </location>
</feature>
<reference evidence="2 3" key="1">
    <citation type="submission" date="2016-03" db="EMBL/GenBank/DDBJ databases">
        <authorList>
            <person name="Bojesen A.M."/>
            <person name="Planet P."/>
            <person name="Hansen M.J."/>
        </authorList>
    </citation>
    <scope>NUCLEOTIDE SEQUENCE [LARGE SCALE GENOMIC DNA]</scope>
    <source>
        <strain evidence="2 3">B 234/94</strain>
    </source>
</reference>
<dbReference type="EMBL" id="CP015030">
    <property type="protein sequence ID" value="QIM67100.1"/>
    <property type="molecule type" value="Genomic_DNA"/>
</dbReference>
<evidence type="ECO:0000313" key="2">
    <source>
        <dbReference type="EMBL" id="QIM67100.1"/>
    </source>
</evidence>
<feature type="transmembrane region" description="Helical" evidence="1">
    <location>
        <begin position="6"/>
        <end position="22"/>
    </location>
</feature>
<dbReference type="KEGG" id="mgra:A4G16_06800"/>
<dbReference type="Proteomes" id="UP000501366">
    <property type="component" value="Chromosome"/>
</dbReference>
<keyword evidence="1" id="KW-0472">Membrane</keyword>
<sequence>MNENLKSIIGIILSLIILYLLIKGTFKVLKWLINLFITNKKEQIDLSNLNAQELVSNQIKGDLGKQNKSSVFTKFFQNILLILMLPVYFIGKIIAKICYALQDHCPKCDSTEIKHISTQELDRWQGSKKVREKLASGKIKEKYVNATYVLRRRIYQCNKCGYSYHRDNKEEK</sequence>
<evidence type="ECO:0000313" key="3">
    <source>
        <dbReference type="Proteomes" id="UP000501366"/>
    </source>
</evidence>
<evidence type="ECO:0000256" key="1">
    <source>
        <dbReference type="SAM" id="Phobius"/>
    </source>
</evidence>
<proteinExistence type="predicted"/>
<organism evidence="2 3">
    <name type="scientific">Mannheimia granulomatis</name>
    <dbReference type="NCBI Taxonomy" id="85402"/>
    <lineage>
        <taxon>Bacteria</taxon>
        <taxon>Pseudomonadati</taxon>
        <taxon>Pseudomonadota</taxon>
        <taxon>Gammaproteobacteria</taxon>
        <taxon>Pasteurellales</taxon>
        <taxon>Pasteurellaceae</taxon>
        <taxon>Mannheimia</taxon>
    </lineage>
</organism>
<gene>
    <name evidence="2" type="ORF">A4G16_06800</name>
</gene>
<protein>
    <submittedName>
        <fullName evidence="2">Uncharacterized protein</fullName>
    </submittedName>
</protein>